<feature type="transmembrane region" description="Helical" evidence="1">
    <location>
        <begin position="187"/>
        <end position="207"/>
    </location>
</feature>
<feature type="transmembrane region" description="Helical" evidence="1">
    <location>
        <begin position="227"/>
        <end position="248"/>
    </location>
</feature>
<reference evidence="3" key="1">
    <citation type="journal article" date="2013" name="J. Am. Chem. Soc.">
        <title>Structures and comparative characterization of biosynthetic gene clusters for cyanosporasides, enediyne-derived natural products from marine actinomycetes.</title>
        <authorList>
            <person name="Lane A.L."/>
            <person name="Nam S.J."/>
            <person name="Fukuda T."/>
            <person name="Yamanaka K."/>
            <person name="Kauffman C.A."/>
            <person name="Jensen P.R."/>
            <person name="Fenical W."/>
            <person name="Moore B.S."/>
        </authorList>
    </citation>
    <scope>NUCLEOTIDE SEQUENCE</scope>
    <source>
        <strain evidence="3">CNS143</strain>
    </source>
</reference>
<keyword evidence="1" id="KW-0472">Membrane</keyword>
<feature type="transmembrane region" description="Helical" evidence="1">
    <location>
        <begin position="346"/>
        <end position="369"/>
    </location>
</feature>
<keyword evidence="3" id="KW-0808">Transferase</keyword>
<dbReference type="EMBL" id="KC863955">
    <property type="protein sequence ID" value="AGO97197.1"/>
    <property type="molecule type" value="Genomic_DNA"/>
</dbReference>
<name>S4WFN3_SALPI</name>
<feature type="transmembrane region" description="Helical" evidence="1">
    <location>
        <begin position="158"/>
        <end position="175"/>
    </location>
</feature>
<feature type="transmembrane region" description="Helical" evidence="1">
    <location>
        <begin position="255"/>
        <end position="274"/>
    </location>
</feature>
<dbReference type="InterPro" id="IPR050879">
    <property type="entry name" value="Acyltransferase_3"/>
</dbReference>
<feature type="transmembrane region" description="Helical" evidence="1">
    <location>
        <begin position="26"/>
        <end position="44"/>
    </location>
</feature>
<dbReference type="InterPro" id="IPR002656">
    <property type="entry name" value="Acyl_transf_3_dom"/>
</dbReference>
<evidence type="ECO:0000259" key="2">
    <source>
        <dbReference type="Pfam" id="PF01757"/>
    </source>
</evidence>
<sequence length="393" mass="43573">MTATAQVAPDPQGTSTPRRLDSLTGLRFYAALLVFLFHTAIFVNPVDLTGPGINPFADPDIAQWYGRIFSNGGFVGVSFFFVLSGFVLSWSAKPSSSTLAFIRRRVVKIFPTHVVTWGLVMLLFAAGVTNWKSWLSNLLLVHAWFPDFQISQSVNTPSWSLCSELLFYLSLPLIIRPIRRMSVPGLWLSAGAMFLGLIAFQLIAMAFLSTRNSGITPVGDVQFWWGYLFPVGRMFEFVFGALLAQIVLAGKWFRIHPIAAVGFMVFGYVATYFVPPQFSFNVTTLIPIGVMLATFADADRRGAPTGLRGRVAVWLGNVSFGFYMCQTVSVFYLLYATGGGTFDVPVAILVLLGLFAASLFGGWCLYRFVETPMMRRWGRARNTPKPQLTPEKV</sequence>
<dbReference type="PANTHER" id="PTHR23028">
    <property type="entry name" value="ACETYLTRANSFERASE"/>
    <property type="match status" value="1"/>
</dbReference>
<dbReference type="AlphaFoldDB" id="S4WFN3"/>
<feature type="transmembrane region" description="Helical" evidence="1">
    <location>
        <begin position="64"/>
        <end position="88"/>
    </location>
</feature>
<organism evidence="3">
    <name type="scientific">Salinispora pacifica</name>
    <dbReference type="NCBI Taxonomy" id="351187"/>
    <lineage>
        <taxon>Bacteria</taxon>
        <taxon>Bacillati</taxon>
        <taxon>Actinomycetota</taxon>
        <taxon>Actinomycetes</taxon>
        <taxon>Micromonosporales</taxon>
        <taxon>Micromonosporaceae</taxon>
        <taxon>Salinispora</taxon>
    </lineage>
</organism>
<feature type="domain" description="Acyltransferase 3" evidence="2">
    <location>
        <begin position="22"/>
        <end position="367"/>
    </location>
</feature>
<feature type="transmembrane region" description="Helical" evidence="1">
    <location>
        <begin position="280"/>
        <end position="299"/>
    </location>
</feature>
<protein>
    <submittedName>
        <fullName evidence="3">O-acyltransferase</fullName>
    </submittedName>
</protein>
<dbReference type="GO" id="GO:0016747">
    <property type="term" value="F:acyltransferase activity, transferring groups other than amino-acyl groups"/>
    <property type="evidence" value="ECO:0007669"/>
    <property type="project" value="InterPro"/>
</dbReference>
<dbReference type="GO" id="GO:0009103">
    <property type="term" value="P:lipopolysaccharide biosynthetic process"/>
    <property type="evidence" value="ECO:0007669"/>
    <property type="project" value="TreeGrafter"/>
</dbReference>
<dbReference type="PANTHER" id="PTHR23028:SF53">
    <property type="entry name" value="ACYL_TRANSF_3 DOMAIN-CONTAINING PROTEIN"/>
    <property type="match status" value="1"/>
</dbReference>
<keyword evidence="1" id="KW-0812">Transmembrane</keyword>
<keyword evidence="1" id="KW-1133">Transmembrane helix</keyword>
<feature type="transmembrane region" description="Helical" evidence="1">
    <location>
        <begin position="311"/>
        <end position="334"/>
    </location>
</feature>
<dbReference type="Pfam" id="PF01757">
    <property type="entry name" value="Acyl_transf_3"/>
    <property type="match status" value="1"/>
</dbReference>
<evidence type="ECO:0000256" key="1">
    <source>
        <dbReference type="SAM" id="Phobius"/>
    </source>
</evidence>
<dbReference type="GO" id="GO:0016020">
    <property type="term" value="C:membrane"/>
    <property type="evidence" value="ECO:0007669"/>
    <property type="project" value="TreeGrafter"/>
</dbReference>
<accession>S4WFN3</accession>
<feature type="transmembrane region" description="Helical" evidence="1">
    <location>
        <begin position="109"/>
        <end position="131"/>
    </location>
</feature>
<proteinExistence type="predicted"/>
<keyword evidence="3" id="KW-0012">Acyltransferase</keyword>
<evidence type="ECO:0000313" key="3">
    <source>
        <dbReference type="EMBL" id="AGO97197.1"/>
    </source>
</evidence>